<name>A0A1D3L410_9EURY</name>
<keyword evidence="1" id="KW-0472">Membrane</keyword>
<keyword evidence="1" id="KW-0812">Transmembrane</keyword>
<feature type="transmembrane region" description="Helical" evidence="1">
    <location>
        <begin position="88"/>
        <end position="109"/>
    </location>
</feature>
<dbReference type="EMBL" id="LT607756">
    <property type="protein sequence ID" value="SCG86285.1"/>
    <property type="molecule type" value="Genomic_DNA"/>
</dbReference>
<dbReference type="GeneID" id="30412567"/>
<accession>A0A1D3L410</accession>
<organism evidence="2 3">
    <name type="scientific">Methanobacterium congolense</name>
    <dbReference type="NCBI Taxonomy" id="118062"/>
    <lineage>
        <taxon>Archaea</taxon>
        <taxon>Methanobacteriati</taxon>
        <taxon>Methanobacteriota</taxon>
        <taxon>Methanomada group</taxon>
        <taxon>Methanobacteria</taxon>
        <taxon>Methanobacteriales</taxon>
        <taxon>Methanobacteriaceae</taxon>
        <taxon>Methanobacterium</taxon>
    </lineage>
</organism>
<gene>
    <name evidence="2" type="ORF">MCBB_1730</name>
</gene>
<evidence type="ECO:0000313" key="3">
    <source>
        <dbReference type="Proteomes" id="UP000094707"/>
    </source>
</evidence>
<dbReference type="KEGG" id="mcub:MCBB_1730"/>
<dbReference type="Proteomes" id="UP000094707">
    <property type="component" value="Chromosome I"/>
</dbReference>
<proteinExistence type="predicted"/>
<dbReference type="AlphaFoldDB" id="A0A1D3L410"/>
<feature type="transmembrane region" description="Helical" evidence="1">
    <location>
        <begin position="54"/>
        <end position="76"/>
    </location>
</feature>
<dbReference type="RefSeq" id="WP_071907361.1">
    <property type="nucleotide sequence ID" value="NZ_LT607756.1"/>
</dbReference>
<keyword evidence="1" id="KW-1133">Transmembrane helix</keyword>
<feature type="transmembrane region" description="Helical" evidence="1">
    <location>
        <begin position="7"/>
        <end position="23"/>
    </location>
</feature>
<feature type="transmembrane region" description="Helical" evidence="1">
    <location>
        <begin position="29"/>
        <end position="47"/>
    </location>
</feature>
<sequence length="121" mass="14223">MKNGIVTIMKWIPFLFFLFLMGLSKNHLFLILPLSAILLIVTFLFQIKNWKEKWYCVVIFPICVTEAVVLVYVYLFRTVYLQSLILNVIFVSFILIVGMELGLCILNIFNSWRIGFKDNFS</sequence>
<evidence type="ECO:0000256" key="1">
    <source>
        <dbReference type="SAM" id="Phobius"/>
    </source>
</evidence>
<keyword evidence="3" id="KW-1185">Reference proteome</keyword>
<reference evidence="2 3" key="1">
    <citation type="submission" date="2016-08" db="EMBL/GenBank/DDBJ databases">
        <authorList>
            <person name="Seilhamer J.J."/>
        </authorList>
    </citation>
    <scope>NUCLEOTIDE SEQUENCE [LARGE SCALE GENOMIC DNA]</scope>
    <source>
        <strain evidence="2">Buetzberg</strain>
    </source>
</reference>
<protein>
    <submittedName>
        <fullName evidence="2">Region of a membrane-bound protein predicted to be embedded in the membrane</fullName>
    </submittedName>
</protein>
<evidence type="ECO:0000313" key="2">
    <source>
        <dbReference type="EMBL" id="SCG86285.1"/>
    </source>
</evidence>